<dbReference type="InterPro" id="IPR031656">
    <property type="entry name" value="DAO_C"/>
</dbReference>
<dbReference type="PANTHER" id="PTHR11985">
    <property type="entry name" value="GLYCEROL-3-PHOSPHATE DEHYDROGENASE"/>
    <property type="match status" value="1"/>
</dbReference>
<keyword evidence="10" id="KW-1185">Reference proteome</keyword>
<keyword evidence="6" id="KW-0560">Oxidoreductase</keyword>
<dbReference type="InterPro" id="IPR006076">
    <property type="entry name" value="FAD-dep_OxRdtase"/>
</dbReference>
<evidence type="ECO:0000256" key="3">
    <source>
        <dbReference type="ARBA" id="ARBA00022630"/>
    </source>
</evidence>
<keyword evidence="4" id="KW-0319">Glycerol metabolism</keyword>
<dbReference type="Pfam" id="PF16901">
    <property type="entry name" value="DAO_C"/>
    <property type="match status" value="1"/>
</dbReference>
<accession>A0ABQ2RV45</accession>
<reference evidence="10" key="1">
    <citation type="journal article" date="2019" name="Int. J. Syst. Evol. Microbiol.">
        <title>The Global Catalogue of Microorganisms (GCM) 10K type strain sequencing project: providing services to taxonomists for standard genome sequencing and annotation.</title>
        <authorList>
            <consortium name="The Broad Institute Genomics Platform"/>
            <consortium name="The Broad Institute Genome Sequencing Center for Infectious Disease"/>
            <person name="Wu L."/>
            <person name="Ma J."/>
        </authorList>
    </citation>
    <scope>NUCLEOTIDE SEQUENCE [LARGE SCALE GENOMIC DNA]</scope>
    <source>
        <strain evidence="10">JCM 31404</strain>
    </source>
</reference>
<evidence type="ECO:0000313" key="10">
    <source>
        <dbReference type="Proteomes" id="UP000634308"/>
    </source>
</evidence>
<keyword evidence="5" id="KW-0274">FAD</keyword>
<proteinExistence type="inferred from homology"/>
<evidence type="ECO:0000256" key="1">
    <source>
        <dbReference type="ARBA" id="ARBA00001974"/>
    </source>
</evidence>
<protein>
    <submittedName>
        <fullName evidence="9">Glycerol-3-phosphate dehydrogenase</fullName>
    </submittedName>
</protein>
<evidence type="ECO:0000259" key="8">
    <source>
        <dbReference type="Pfam" id="PF16901"/>
    </source>
</evidence>
<dbReference type="RefSeq" id="WP_189065635.1">
    <property type="nucleotide sequence ID" value="NZ_BMQM01000020.1"/>
</dbReference>
<sequence length="523" mass="56548">MTTQPTPTDPRTAVLHAATTDQTWDLLVIGGGASGLGTAVEAATRGYRVLLLESHDYAKGTSSRSTKLVHGGVRYLAQGNVSLVREALHERGLLKQNAPHLVHDLGFLIAAYKWWAAPFYGIGLKMYDLLAGKLNLKASRYVNKAQALERTPTLKKQALKGGILYFDGQFDDARLAVTLLRTLEDHGGVALNHAPVVGLIREGGKITGARFRDGETGQEHAVKARAVVNATGVFVDDVRRMENPSVKPMLSPSQGVHVVVDRRFLPGDSAIMVPRTDDGRVLFAVPWHDHVVIGTTDTPLPEASVEPRALPEEVEFILKTAAQYLDPAPTRADVRSVYAGLRPLVKAAEGTDTKSLSRDHVIRISDGGLITLTGGKWTTYRRMGEDTVNRAAAQAGLPERLSLTAGLKLHGAAAPDTHLADHWRVYGTDAARIQALPGADAALHPELPYTEAEVRWAVRAEQARTVEDVLSRRLRALLLNARASIEAAPRVAAILAGELGRDAAWQEAQVRAYTELAGGYVLN</sequence>
<dbReference type="InterPro" id="IPR000447">
    <property type="entry name" value="G3P_DH_FAD-dep"/>
</dbReference>
<dbReference type="SUPFAM" id="SSF51905">
    <property type="entry name" value="FAD/NAD(P)-binding domain"/>
    <property type="match status" value="1"/>
</dbReference>
<feature type="domain" description="FAD dependent oxidoreductase" evidence="7">
    <location>
        <begin position="25"/>
        <end position="379"/>
    </location>
</feature>
<evidence type="ECO:0000259" key="7">
    <source>
        <dbReference type="Pfam" id="PF01266"/>
    </source>
</evidence>
<comment type="cofactor">
    <cofactor evidence="1">
        <name>FAD</name>
        <dbReference type="ChEBI" id="CHEBI:57692"/>
    </cofactor>
</comment>
<evidence type="ECO:0000256" key="6">
    <source>
        <dbReference type="ARBA" id="ARBA00023002"/>
    </source>
</evidence>
<comment type="caution">
    <text evidence="9">The sequence shown here is derived from an EMBL/GenBank/DDBJ whole genome shotgun (WGS) entry which is preliminary data.</text>
</comment>
<evidence type="ECO:0000256" key="4">
    <source>
        <dbReference type="ARBA" id="ARBA00022798"/>
    </source>
</evidence>
<evidence type="ECO:0000256" key="5">
    <source>
        <dbReference type="ARBA" id="ARBA00022827"/>
    </source>
</evidence>
<evidence type="ECO:0000256" key="2">
    <source>
        <dbReference type="ARBA" id="ARBA00007330"/>
    </source>
</evidence>
<name>A0ABQ2RV45_9DEIO</name>
<dbReference type="PANTHER" id="PTHR11985:SF35">
    <property type="entry name" value="ANAEROBIC GLYCEROL-3-PHOSPHATE DEHYDROGENASE SUBUNIT A"/>
    <property type="match status" value="1"/>
</dbReference>
<comment type="similarity">
    <text evidence="2">Belongs to the FAD-dependent glycerol-3-phosphate dehydrogenase family.</text>
</comment>
<feature type="domain" description="Alpha-glycerophosphate oxidase C-terminal" evidence="8">
    <location>
        <begin position="417"/>
        <end position="504"/>
    </location>
</feature>
<organism evidence="9 10">
    <name type="scientific">Deinococcus seoulensis</name>
    <dbReference type="NCBI Taxonomy" id="1837379"/>
    <lineage>
        <taxon>Bacteria</taxon>
        <taxon>Thermotogati</taxon>
        <taxon>Deinococcota</taxon>
        <taxon>Deinococci</taxon>
        <taxon>Deinococcales</taxon>
        <taxon>Deinococcaceae</taxon>
        <taxon>Deinococcus</taxon>
    </lineage>
</organism>
<dbReference type="Gene3D" id="3.30.9.10">
    <property type="entry name" value="D-Amino Acid Oxidase, subunit A, domain 2"/>
    <property type="match status" value="1"/>
</dbReference>
<dbReference type="PRINTS" id="PR01001">
    <property type="entry name" value="FADG3PDH"/>
</dbReference>
<dbReference type="EMBL" id="BMQM01000020">
    <property type="protein sequence ID" value="GGR64431.1"/>
    <property type="molecule type" value="Genomic_DNA"/>
</dbReference>
<dbReference type="Gene3D" id="3.50.50.60">
    <property type="entry name" value="FAD/NAD(P)-binding domain"/>
    <property type="match status" value="1"/>
</dbReference>
<keyword evidence="3" id="KW-0285">Flavoprotein</keyword>
<dbReference type="InterPro" id="IPR036188">
    <property type="entry name" value="FAD/NAD-bd_sf"/>
</dbReference>
<dbReference type="Proteomes" id="UP000634308">
    <property type="component" value="Unassembled WGS sequence"/>
</dbReference>
<dbReference type="InterPro" id="IPR038299">
    <property type="entry name" value="DAO_C_sf"/>
</dbReference>
<evidence type="ECO:0000313" key="9">
    <source>
        <dbReference type="EMBL" id="GGR64431.1"/>
    </source>
</evidence>
<gene>
    <name evidence="9" type="ORF">GCM10008959_28200</name>
</gene>
<dbReference type="Gene3D" id="1.10.8.870">
    <property type="entry name" value="Alpha-glycerophosphate oxidase, cap domain"/>
    <property type="match status" value="1"/>
</dbReference>
<dbReference type="Pfam" id="PF01266">
    <property type="entry name" value="DAO"/>
    <property type="match status" value="1"/>
</dbReference>